<feature type="transmembrane region" description="Helical" evidence="1">
    <location>
        <begin position="222"/>
        <end position="241"/>
    </location>
</feature>
<gene>
    <name evidence="2" type="ordered locus">Rxyl_0565</name>
</gene>
<keyword evidence="1" id="KW-1133">Transmembrane helix</keyword>
<protein>
    <recommendedName>
        <fullName evidence="4">O-antigen polymerase</fullName>
    </recommendedName>
</protein>
<sequence length="293" mass="32444">MPTASADAFFEVFSWSFYGEVRAFSLFGSASKFGHYIALVGALGISFLYSEKLEAKAAGLVLTILVLAAGFATLTRATYMEILMTLFAAWLLVRPRGTLLKYLVSLLPLVYGVTGAFVAFALPSWITVASNRSPLLSDNTLLMRYASWDTYGGLWMESDLFAKLFGMGIIQNNRFPVTENVLIDNSFLALLIHIGLLGLMVWLMLMWALWRYVLRVAISHGSPLAVAIAAIWSTWMATGVFGITTEGYPLLLVLLLLSSVGGKAEAFRKRNPWEENLQSRRSESNHSSCWQKA</sequence>
<dbReference type="AlphaFoldDB" id="Q1AYI9"/>
<proteinExistence type="predicted"/>
<accession>Q1AYI9</accession>
<feature type="transmembrane region" description="Helical" evidence="1">
    <location>
        <begin position="33"/>
        <end position="50"/>
    </location>
</feature>
<organism evidence="2 3">
    <name type="scientific">Rubrobacter xylanophilus (strain DSM 9941 / JCM 11954 / NBRC 16129 / PRD-1)</name>
    <dbReference type="NCBI Taxonomy" id="266117"/>
    <lineage>
        <taxon>Bacteria</taxon>
        <taxon>Bacillati</taxon>
        <taxon>Actinomycetota</taxon>
        <taxon>Rubrobacteria</taxon>
        <taxon>Rubrobacterales</taxon>
        <taxon>Rubrobacteraceae</taxon>
        <taxon>Rubrobacter</taxon>
    </lineage>
</organism>
<keyword evidence="1" id="KW-0472">Membrane</keyword>
<evidence type="ECO:0000256" key="1">
    <source>
        <dbReference type="SAM" id="Phobius"/>
    </source>
</evidence>
<keyword evidence="3" id="KW-1185">Reference proteome</keyword>
<reference evidence="2 3" key="1">
    <citation type="submission" date="2006-06" db="EMBL/GenBank/DDBJ databases">
        <title>Complete sequence of Rubrobacter xylanophilus DSM 9941.</title>
        <authorList>
            <consortium name="US DOE Joint Genome Institute"/>
            <person name="Copeland A."/>
            <person name="Lucas S."/>
            <person name="Lapidus A."/>
            <person name="Barry K."/>
            <person name="Detter J.C."/>
            <person name="Glavina del Rio T."/>
            <person name="Hammon N."/>
            <person name="Israni S."/>
            <person name="Dalin E."/>
            <person name="Tice H."/>
            <person name="Pitluck S."/>
            <person name="Munk A.C."/>
            <person name="Brettin T."/>
            <person name="Bruce D."/>
            <person name="Han C."/>
            <person name="Tapia R."/>
            <person name="Gilna P."/>
            <person name="Schmutz J."/>
            <person name="Larimer F."/>
            <person name="Land M."/>
            <person name="Hauser L."/>
            <person name="Kyrpides N."/>
            <person name="Lykidis A."/>
            <person name="da Costa M.S."/>
            <person name="Rainey F.A."/>
            <person name="Empadinhas N."/>
            <person name="Jolivet E."/>
            <person name="Battista J.R."/>
            <person name="Richardson P."/>
        </authorList>
    </citation>
    <scope>NUCLEOTIDE SEQUENCE [LARGE SCALE GENOMIC DNA]</scope>
    <source>
        <strain evidence="3">DSM 9941 / JCM 11954 / NBRC 16129 / PRD-1</strain>
    </source>
</reference>
<feature type="transmembrane region" description="Helical" evidence="1">
    <location>
        <begin position="187"/>
        <end position="210"/>
    </location>
</feature>
<evidence type="ECO:0000313" key="3">
    <source>
        <dbReference type="Proteomes" id="UP000006637"/>
    </source>
</evidence>
<keyword evidence="1" id="KW-0812">Transmembrane</keyword>
<feature type="transmembrane region" description="Helical" evidence="1">
    <location>
        <begin position="102"/>
        <end position="126"/>
    </location>
</feature>
<name>Q1AYI9_RUBXD</name>
<evidence type="ECO:0000313" key="2">
    <source>
        <dbReference type="EMBL" id="ABG03539.1"/>
    </source>
</evidence>
<dbReference type="KEGG" id="rxy:Rxyl_0565"/>
<feature type="transmembrane region" description="Helical" evidence="1">
    <location>
        <begin position="247"/>
        <end position="264"/>
    </location>
</feature>
<evidence type="ECO:0008006" key="4">
    <source>
        <dbReference type="Google" id="ProtNLM"/>
    </source>
</evidence>
<dbReference type="STRING" id="266117.Rxyl_0565"/>
<dbReference type="eggNOG" id="ENOG5032TWG">
    <property type="taxonomic scope" value="Bacteria"/>
</dbReference>
<feature type="transmembrane region" description="Helical" evidence="1">
    <location>
        <begin position="57"/>
        <end position="73"/>
    </location>
</feature>
<dbReference type="Proteomes" id="UP000006637">
    <property type="component" value="Chromosome"/>
</dbReference>
<dbReference type="HOGENOM" id="CLU_949576_0_0_11"/>
<dbReference type="EMBL" id="CP000386">
    <property type="protein sequence ID" value="ABG03539.1"/>
    <property type="molecule type" value="Genomic_DNA"/>
</dbReference>